<sequence>MQDLQRLAGNAAIASWLQTTTPSTSVQNGIAHVQRLAKPGDIDAAVTDLHEALVLKNVVPVESVLQTLLLQKGKGVELKQKYADSKKRDLVKDLEKLGGNDAIRGQVYLEHGGLRAADKIYFTIAGWGVDLTTMETVLTQLRGSFKEAETDFSASYSSKYGNRNEKLPDGNSSTIAGAVITQMERASLSLEWHFTKAKALLAYSSLRPADRARIAVAGRFINESQMLIGALVQDPKVETIKTQYKASYGEELADNLNREMSTVFKDRDVAAALLEGNRSPAERAVKVIKICTSGVKSAPEIIWQVLGALTDFGPVKTAVEAGLRGEGELKGIKDFFGGLGEEDLNRLKAMVGIGGAGILADPLVQELQKSGGTGSGSVFDVLKMSTPPQWERFKNGYRDVRSPFNQFVSTYCVAAEKGWLDSQVFADPKARIEWTFANPGNTDYLVHIINNFTDGTTRRELSRDAAFMTKVRGQGTANANKVLMALAPPDMAPLEKAKWLNDAVGRETSSGVGSVTNAADAVADENRELQAAVARAQAAGKPLDEKQLAEIAKLAAATEGSLRAFVRYRDELEATVDAVVSAAVGLILGLATGGASVEMAVAAIARAAVASAMAKVVSKKVVMGDRFDVIGDDGAGAFVSGAVDGALNVIAGVVTAGVATGALKEAATDAARAAAPASFRTFAADTGKKMLENAVTGALSTAVEASVHNETWAQGGDRGLAHILKTSIVNAAIGAGITGAVSAVMAGLRLTERLAKIKTLPENEQRALIAEAIDKEGVGPTIHKTNRPAEELRDLVGAESPSGRRISEYLASGVNTLDAPAIRERLITIDKQPTAQRQQLVQQAIDVLGPAETVKRLPSWEMTATMLGEGPALTRLAAWRDSVVAQAQSWASHADLADPVSATRDYLAKAAGCAPAVAEAALGVTVSLVMEGGGMAQGVGVGIGGSAASIDLASAFSVVAGKKPVAQKMVQREPEPPMPPLPPLPQLAPGLAGFSGSDFELAVAEALQRGDFAGNGLPKMRVVPGIHNESGNGIDLLGVSRNGDQVTFWVIECKYVREGSSWQIQLGQTGSGTQLSNTWIRKGMEELFFGEGEAEVNRIALEKVLKQTYGRDYHPSMMSDILIDHIVNTAQRRVVVPFYAERSRLRASVAHVNMAEARHAGRAVMIVPVGVRH</sequence>
<comment type="caution">
    <text evidence="1">The sequence shown here is derived from an EMBL/GenBank/DDBJ whole genome shotgun (WGS) entry which is preliminary data.</text>
</comment>
<dbReference type="EMBL" id="LQQA01000010">
    <property type="protein sequence ID" value="ORX16479.1"/>
    <property type="molecule type" value="Genomic_DNA"/>
</dbReference>
<protein>
    <submittedName>
        <fullName evidence="1">Uncharacterized protein</fullName>
    </submittedName>
</protein>
<organism evidence="1 2">
    <name type="scientific">Mycolicibacterium wolinskyi</name>
    <dbReference type="NCBI Taxonomy" id="59750"/>
    <lineage>
        <taxon>Bacteria</taxon>
        <taxon>Bacillati</taxon>
        <taxon>Actinomycetota</taxon>
        <taxon>Actinomycetes</taxon>
        <taxon>Mycobacteriales</taxon>
        <taxon>Mycobacteriaceae</taxon>
        <taxon>Mycolicibacterium</taxon>
    </lineage>
</organism>
<name>A0A1X2FEP9_9MYCO</name>
<dbReference type="CDD" id="cd20702">
    <property type="entry name" value="PoNe"/>
    <property type="match status" value="1"/>
</dbReference>
<accession>A0A1X2FEP9</accession>
<evidence type="ECO:0000313" key="1">
    <source>
        <dbReference type="EMBL" id="ORX16479.1"/>
    </source>
</evidence>
<dbReference type="Proteomes" id="UP000193964">
    <property type="component" value="Unassembled WGS sequence"/>
</dbReference>
<dbReference type="AlphaFoldDB" id="A0A1X2FEP9"/>
<gene>
    <name evidence="1" type="ORF">AWC31_20760</name>
</gene>
<proteinExistence type="predicted"/>
<evidence type="ECO:0000313" key="2">
    <source>
        <dbReference type="Proteomes" id="UP000193964"/>
    </source>
</evidence>
<reference evidence="1 2" key="1">
    <citation type="submission" date="2016-01" db="EMBL/GenBank/DDBJ databases">
        <title>The new phylogeny of the genus Mycobacterium.</title>
        <authorList>
            <person name="Tarcisio F."/>
            <person name="Conor M."/>
            <person name="Antonella G."/>
            <person name="Elisabetta G."/>
            <person name="Giulia F.S."/>
            <person name="Sara T."/>
            <person name="Anna F."/>
            <person name="Clotilde B."/>
            <person name="Roberto B."/>
            <person name="Veronica D.S."/>
            <person name="Fabio R."/>
            <person name="Monica P."/>
            <person name="Olivier J."/>
            <person name="Enrico T."/>
            <person name="Nicola S."/>
        </authorList>
    </citation>
    <scope>NUCLEOTIDE SEQUENCE [LARGE SCALE GENOMIC DNA]</scope>
    <source>
        <strain evidence="1 2">ATCC 700010</strain>
    </source>
</reference>